<dbReference type="EMBL" id="WPIN01000007">
    <property type="protein sequence ID" value="MVM32284.1"/>
    <property type="molecule type" value="Genomic_DNA"/>
</dbReference>
<protein>
    <recommendedName>
        <fullName evidence="3">DUF4595 domain-containing protein</fullName>
    </recommendedName>
</protein>
<accession>A0A7K1SEX4</accession>
<dbReference type="Proteomes" id="UP000436006">
    <property type="component" value="Unassembled WGS sequence"/>
</dbReference>
<sequence length="294" mass="33384">MIRNALAQLCFWAIPCLIIACHQPEAVAPITRSADLIAQITEGPFSSQYRYDQQGRLIGIITDGLVDSGEYNPTTAHAEYAFVYKPTKLIMTYKATRNGHSLQGEQHIPVNKQGLVTFAPSFVFTDNMRTPAAEFSSLLKNFLYPLVLGDTLRQYNGDGYLIQAENSRKSINRNLPNWSEYSRSNQTILDGNVTQLSLITQEIDTDWKYLIAPIRTQLRYSYDQTKPGLRNPYQFMGTTNLNLLKTKELLDGQAISYRESYSYERDAKGRPVRYTIRTNPNDSGISGRIEYVNP</sequence>
<dbReference type="AlphaFoldDB" id="A0A7K1SEX4"/>
<dbReference type="PROSITE" id="PS51257">
    <property type="entry name" value="PROKAR_LIPOPROTEIN"/>
    <property type="match status" value="1"/>
</dbReference>
<keyword evidence="2" id="KW-1185">Reference proteome</keyword>
<organism evidence="1 2">
    <name type="scientific">Spirosoma arboris</name>
    <dbReference type="NCBI Taxonomy" id="2682092"/>
    <lineage>
        <taxon>Bacteria</taxon>
        <taxon>Pseudomonadati</taxon>
        <taxon>Bacteroidota</taxon>
        <taxon>Cytophagia</taxon>
        <taxon>Cytophagales</taxon>
        <taxon>Cytophagaceae</taxon>
        <taxon>Spirosoma</taxon>
    </lineage>
</organism>
<comment type="caution">
    <text evidence="1">The sequence shown here is derived from an EMBL/GenBank/DDBJ whole genome shotgun (WGS) entry which is preliminary data.</text>
</comment>
<evidence type="ECO:0008006" key="3">
    <source>
        <dbReference type="Google" id="ProtNLM"/>
    </source>
</evidence>
<proteinExistence type="predicted"/>
<evidence type="ECO:0000313" key="1">
    <source>
        <dbReference type="EMBL" id="MVM32284.1"/>
    </source>
</evidence>
<evidence type="ECO:0000313" key="2">
    <source>
        <dbReference type="Proteomes" id="UP000436006"/>
    </source>
</evidence>
<reference evidence="1 2" key="1">
    <citation type="submission" date="2019-12" db="EMBL/GenBank/DDBJ databases">
        <title>Spirosoma sp. HMF4905 genome sequencing and assembly.</title>
        <authorList>
            <person name="Kang H."/>
            <person name="Cha I."/>
            <person name="Kim H."/>
            <person name="Joh K."/>
        </authorList>
    </citation>
    <scope>NUCLEOTIDE SEQUENCE [LARGE SCALE GENOMIC DNA]</scope>
    <source>
        <strain evidence="1 2">HMF4905</strain>
    </source>
</reference>
<name>A0A7K1SEX4_9BACT</name>
<dbReference type="RefSeq" id="WP_157587016.1">
    <property type="nucleotide sequence ID" value="NZ_WPIN01000007.1"/>
</dbReference>
<gene>
    <name evidence="1" type="ORF">GO755_19715</name>
</gene>